<sequence length="92" mass="10161">MAARYTKCTCGKRCIYMNFNIAEIPQQIFRKCDCDTGPNVGEKNVRQSNAHHGELEQSRTSELSAEHNAFRPGCVTSCANGTYAKNCRLTGG</sequence>
<keyword evidence="2" id="KW-1185">Reference proteome</keyword>
<comment type="caution">
    <text evidence="1">The sequence shown here is derived from an EMBL/GenBank/DDBJ whole genome shotgun (WGS) entry which is preliminary data.</text>
</comment>
<reference evidence="1 2" key="1">
    <citation type="submission" date="2023-01" db="EMBL/GenBank/DDBJ databases">
        <authorList>
            <person name="Whitehead M."/>
        </authorList>
    </citation>
    <scope>NUCLEOTIDE SEQUENCE [LARGE SCALE GENOMIC DNA]</scope>
</reference>
<dbReference type="AlphaFoldDB" id="A0AAV0XBE3"/>
<protein>
    <submittedName>
        <fullName evidence="1">Uncharacterized protein</fullName>
    </submittedName>
</protein>
<proteinExistence type="predicted"/>
<dbReference type="Proteomes" id="UP001160148">
    <property type="component" value="Unassembled WGS sequence"/>
</dbReference>
<evidence type="ECO:0000313" key="2">
    <source>
        <dbReference type="Proteomes" id="UP001160148"/>
    </source>
</evidence>
<organism evidence="1 2">
    <name type="scientific">Macrosiphum euphorbiae</name>
    <name type="common">potato aphid</name>
    <dbReference type="NCBI Taxonomy" id="13131"/>
    <lineage>
        <taxon>Eukaryota</taxon>
        <taxon>Metazoa</taxon>
        <taxon>Ecdysozoa</taxon>
        <taxon>Arthropoda</taxon>
        <taxon>Hexapoda</taxon>
        <taxon>Insecta</taxon>
        <taxon>Pterygota</taxon>
        <taxon>Neoptera</taxon>
        <taxon>Paraneoptera</taxon>
        <taxon>Hemiptera</taxon>
        <taxon>Sternorrhyncha</taxon>
        <taxon>Aphidomorpha</taxon>
        <taxon>Aphidoidea</taxon>
        <taxon>Aphididae</taxon>
        <taxon>Macrosiphini</taxon>
        <taxon>Macrosiphum</taxon>
    </lineage>
</organism>
<dbReference type="EMBL" id="CARXXK010000004">
    <property type="protein sequence ID" value="CAI6365049.1"/>
    <property type="molecule type" value="Genomic_DNA"/>
</dbReference>
<name>A0AAV0XBE3_9HEMI</name>
<accession>A0AAV0XBE3</accession>
<evidence type="ECO:0000313" key="1">
    <source>
        <dbReference type="EMBL" id="CAI6365049.1"/>
    </source>
</evidence>
<gene>
    <name evidence="1" type="ORF">MEUPH1_LOCUS19804</name>
</gene>